<protein>
    <submittedName>
        <fullName evidence="1">Uncharacterized protein</fullName>
    </submittedName>
</protein>
<organism evidence="1 2">
    <name type="scientific">Mangrovivirga cuniculi</name>
    <dbReference type="NCBI Taxonomy" id="2715131"/>
    <lineage>
        <taxon>Bacteria</taxon>
        <taxon>Pseudomonadati</taxon>
        <taxon>Bacteroidota</taxon>
        <taxon>Cytophagia</taxon>
        <taxon>Cytophagales</taxon>
        <taxon>Mangrovivirgaceae</taxon>
        <taxon>Mangrovivirga</taxon>
    </lineage>
</organism>
<dbReference type="RefSeq" id="WP_137089254.1">
    <property type="nucleotide sequence ID" value="NZ_CP028923.1"/>
</dbReference>
<reference evidence="1 2" key="1">
    <citation type="submission" date="2018-04" db="EMBL/GenBank/DDBJ databases">
        <title>Complete genome uncultured novel isolate.</title>
        <authorList>
            <person name="Merlino G."/>
        </authorList>
    </citation>
    <scope>NUCLEOTIDE SEQUENCE [LARGE SCALE GENOMIC DNA]</scope>
    <source>
        <strain evidence="2">R1DC9</strain>
    </source>
</reference>
<dbReference type="KEGG" id="fpf:DCC35_02250"/>
<proteinExistence type="predicted"/>
<evidence type="ECO:0000313" key="1">
    <source>
        <dbReference type="EMBL" id="QCK13657.1"/>
    </source>
</evidence>
<evidence type="ECO:0000313" key="2">
    <source>
        <dbReference type="Proteomes" id="UP000298616"/>
    </source>
</evidence>
<sequence length="76" mass="9081">MAKSELHMSFNALRVGNHYKVKNFGEEYIFEVTERVGEQNYKCKDVVSLETFEFDEIIRYGKGKDFDIDEYKPYLK</sequence>
<dbReference type="Proteomes" id="UP000298616">
    <property type="component" value="Chromosome"/>
</dbReference>
<gene>
    <name evidence="1" type="ORF">DCC35_02250</name>
</gene>
<dbReference type="EMBL" id="CP028923">
    <property type="protein sequence ID" value="QCK13657.1"/>
    <property type="molecule type" value="Genomic_DNA"/>
</dbReference>
<dbReference type="AlphaFoldDB" id="A0A4D7JG65"/>
<dbReference type="OrthoDB" id="853687at2"/>
<keyword evidence="2" id="KW-1185">Reference proteome</keyword>
<accession>A0A4D7JG65</accession>
<name>A0A4D7JG65_9BACT</name>